<accession>A0A177NND9</accession>
<gene>
    <name evidence="1" type="ORF">A1355_04150</name>
</gene>
<sequence length="215" mass="23113">MKGNNAAFRLNPATYMGQKLIYSYNAGKTMDGKDSLNETINAKHLASQFSDSKRKCRIPLEFDLVPIAKYPAVVDLKILGAQGAYAQTSRKGAPIIAGWIPFINEDTNDASKFGYIPANSVPGTVQYIFTVGLGGCTIVAVDRGPKGIYFYHEPTKAAWNNLPVYPDGNQVLVRALPALAGSAIIRRSTTAAHGWEILVQDANGFTSGGVTAYPV</sequence>
<comment type="caution">
    <text evidence="1">The sequence shown here is derived from an EMBL/GenBank/DDBJ whole genome shotgun (WGS) entry which is preliminary data.</text>
</comment>
<dbReference type="RefSeq" id="WP_064027920.1">
    <property type="nucleotide sequence ID" value="NZ_LUUK01000156.1"/>
</dbReference>
<evidence type="ECO:0000313" key="1">
    <source>
        <dbReference type="EMBL" id="OAI19547.1"/>
    </source>
</evidence>
<dbReference type="EMBL" id="LUUK01000156">
    <property type="protein sequence ID" value="OAI19547.1"/>
    <property type="molecule type" value="Genomic_DNA"/>
</dbReference>
<keyword evidence="2" id="KW-1185">Reference proteome</keyword>
<name>A0A177NND9_9GAMM</name>
<dbReference type="Proteomes" id="UP000077628">
    <property type="component" value="Unassembled WGS sequence"/>
</dbReference>
<dbReference type="AlphaFoldDB" id="A0A177NND9"/>
<evidence type="ECO:0000313" key="2">
    <source>
        <dbReference type="Proteomes" id="UP000077628"/>
    </source>
</evidence>
<protein>
    <submittedName>
        <fullName evidence="1">Uncharacterized protein</fullName>
    </submittedName>
</protein>
<proteinExistence type="predicted"/>
<reference evidence="2" key="1">
    <citation type="submission" date="2016-03" db="EMBL/GenBank/DDBJ databases">
        <authorList>
            <person name="Heylen K."/>
            <person name="De Vos P."/>
            <person name="Vekeman B."/>
        </authorList>
    </citation>
    <scope>NUCLEOTIDE SEQUENCE [LARGE SCALE GENOMIC DNA]</scope>
    <source>
        <strain evidence="2">R-45383</strain>
    </source>
</reference>
<organism evidence="1 2">
    <name type="scientific">Methylomonas koyamae</name>
    <dbReference type="NCBI Taxonomy" id="702114"/>
    <lineage>
        <taxon>Bacteria</taxon>
        <taxon>Pseudomonadati</taxon>
        <taxon>Pseudomonadota</taxon>
        <taxon>Gammaproteobacteria</taxon>
        <taxon>Methylococcales</taxon>
        <taxon>Methylococcaceae</taxon>
        <taxon>Methylomonas</taxon>
    </lineage>
</organism>